<proteinExistence type="predicted"/>
<evidence type="ECO:0000256" key="5">
    <source>
        <dbReference type="PIRNR" id="PIRNR000915"/>
    </source>
</evidence>
<dbReference type="PIRSF" id="PIRSF000915">
    <property type="entry name" value="PGP-type_phosphatase"/>
    <property type="match status" value="1"/>
</dbReference>
<evidence type="ECO:0000313" key="10">
    <source>
        <dbReference type="Proteomes" id="UP001182556"/>
    </source>
</evidence>
<protein>
    <recommendedName>
        <fullName evidence="4 5">4-nitrophenylphosphatase</fullName>
        <shortName evidence="5">PNPPase</shortName>
        <ecNumber evidence="3 5">3.1.3.41</ecNumber>
    </recommendedName>
</protein>
<feature type="binding site" evidence="7">
    <location>
        <position position="233"/>
    </location>
    <ligand>
        <name>substrate</name>
    </ligand>
</feature>
<dbReference type="EMBL" id="JAODAN010000004">
    <property type="protein sequence ID" value="KAK1924976.1"/>
    <property type="molecule type" value="Genomic_DNA"/>
</dbReference>
<dbReference type="InterPro" id="IPR006349">
    <property type="entry name" value="PGP_euk"/>
</dbReference>
<comment type="cofactor">
    <cofactor evidence="8">
        <name>Mg(2+)</name>
        <dbReference type="ChEBI" id="CHEBI:18420"/>
    </cofactor>
    <text evidence="8">Divalent metal ions. Mg(2+) is the most effective.</text>
</comment>
<keyword evidence="8" id="KW-0460">Magnesium</keyword>
<dbReference type="Gene3D" id="3.40.50.1000">
    <property type="entry name" value="HAD superfamily/HAD-like"/>
    <property type="match status" value="2"/>
</dbReference>
<feature type="active site" description="Proton donor" evidence="6">
    <location>
        <position position="27"/>
    </location>
</feature>
<dbReference type="Pfam" id="PF13242">
    <property type="entry name" value="Hydrolase_like"/>
    <property type="match status" value="1"/>
</dbReference>
<keyword evidence="1 5" id="KW-0378">Hydrolase</keyword>
<feature type="active site" description="Nucleophile" evidence="6">
    <location>
        <position position="25"/>
    </location>
</feature>
<feature type="binding site" evidence="8">
    <location>
        <position position="258"/>
    </location>
    <ligand>
        <name>Mg(2+)</name>
        <dbReference type="ChEBI" id="CHEBI:18420"/>
    </ligand>
</feature>
<dbReference type="SUPFAM" id="SSF56784">
    <property type="entry name" value="HAD-like"/>
    <property type="match status" value="1"/>
</dbReference>
<dbReference type="PANTHER" id="PTHR19288:SF46">
    <property type="entry name" value="HALOACID DEHALOGENASE-LIKE HYDROLASE DOMAIN-CONTAINING PROTEIN 2"/>
    <property type="match status" value="1"/>
</dbReference>
<organism evidence="9 10">
    <name type="scientific">Papiliotrema laurentii</name>
    <name type="common">Cryptococcus laurentii</name>
    <dbReference type="NCBI Taxonomy" id="5418"/>
    <lineage>
        <taxon>Eukaryota</taxon>
        <taxon>Fungi</taxon>
        <taxon>Dikarya</taxon>
        <taxon>Basidiomycota</taxon>
        <taxon>Agaricomycotina</taxon>
        <taxon>Tremellomycetes</taxon>
        <taxon>Tremellales</taxon>
        <taxon>Rhynchogastremaceae</taxon>
        <taxon>Papiliotrema</taxon>
    </lineage>
</organism>
<dbReference type="AlphaFoldDB" id="A0AAD9FRM1"/>
<dbReference type="EC" id="3.1.3.41" evidence="3 5"/>
<dbReference type="NCBIfam" id="TIGR01452">
    <property type="entry name" value="PGP_euk"/>
    <property type="match status" value="1"/>
</dbReference>
<keyword evidence="8" id="KW-0479">Metal-binding</keyword>
<evidence type="ECO:0000256" key="6">
    <source>
        <dbReference type="PIRSR" id="PIRSR000915-1"/>
    </source>
</evidence>
<evidence type="ECO:0000256" key="8">
    <source>
        <dbReference type="PIRSR" id="PIRSR000915-3"/>
    </source>
</evidence>
<name>A0AAD9FRM1_PAPLA</name>
<dbReference type="InterPro" id="IPR036412">
    <property type="entry name" value="HAD-like_sf"/>
</dbReference>
<evidence type="ECO:0000256" key="1">
    <source>
        <dbReference type="ARBA" id="ARBA00022801"/>
    </source>
</evidence>
<evidence type="ECO:0000313" key="9">
    <source>
        <dbReference type="EMBL" id="KAK1924976.1"/>
    </source>
</evidence>
<reference evidence="9" key="1">
    <citation type="submission" date="2023-02" db="EMBL/GenBank/DDBJ databases">
        <title>Identification and recombinant expression of a fungal hydrolase from Papiliotrema laurentii that hydrolyzes apple cutin and clears colloidal polyester polyurethane.</title>
        <authorList>
            <consortium name="DOE Joint Genome Institute"/>
            <person name="Roman V.A."/>
            <person name="Bojanowski C."/>
            <person name="Crable B.R."/>
            <person name="Wagner D.N."/>
            <person name="Hung C.S."/>
            <person name="Nadeau L.J."/>
            <person name="Schratz L."/>
            <person name="Haridas S."/>
            <person name="Pangilinan J."/>
            <person name="Lipzen A."/>
            <person name="Na H."/>
            <person name="Yan M."/>
            <person name="Ng V."/>
            <person name="Grigoriev I.V."/>
            <person name="Spatafora J.W."/>
            <person name="Barlow D."/>
            <person name="Biffinger J."/>
            <person name="Kelley-Loughnane N."/>
            <person name="Varaljay V.A."/>
            <person name="Crookes-Goodson W.J."/>
        </authorList>
    </citation>
    <scope>NUCLEOTIDE SEQUENCE</scope>
    <source>
        <strain evidence="9">5307AH</strain>
    </source>
</reference>
<evidence type="ECO:0000256" key="2">
    <source>
        <dbReference type="ARBA" id="ARBA00050247"/>
    </source>
</evidence>
<dbReference type="NCBIfam" id="TIGR01460">
    <property type="entry name" value="HAD-SF-IIA"/>
    <property type="match status" value="1"/>
</dbReference>
<dbReference type="GO" id="GO:0005737">
    <property type="term" value="C:cytoplasm"/>
    <property type="evidence" value="ECO:0007669"/>
    <property type="project" value="TreeGrafter"/>
</dbReference>
<comment type="caution">
    <text evidence="9">The sequence shown here is derived from an EMBL/GenBank/DDBJ whole genome shotgun (WGS) entry which is preliminary data.</text>
</comment>
<evidence type="ECO:0000256" key="4">
    <source>
        <dbReference type="ARBA" id="ARBA00069197"/>
    </source>
</evidence>
<feature type="binding site" evidence="8">
    <location>
        <position position="27"/>
    </location>
    <ligand>
        <name>Mg(2+)</name>
        <dbReference type="ChEBI" id="CHEBI:18420"/>
    </ligand>
</feature>
<sequence>MAPPILASPEEYKALIDSVDTFLLDCDGVIYHGANVVPGVKETLQMLRKAGKKIIFVTNNAAKSRPQYLKTFEKLGIEAYTEEIFGSGYAASVYLSSVLKFPKDKRVYVIGEAGLEEELEANGIAHAGGTDPEDKVFMGRDDFACIGSDPSVGAVLCGFDININYKKLAKAFTYLRENEGCLFLLTNQDPTYPTSFSTDDPEHPIKHALFPGSGSISYPLVYASKREPTVIGKPHKPMMDAIIAEHHFDPKRALMVGDNLLTDIQFGINSGVKTLLVLGGVTKREQVFGDQPSDIKPDLVMNSFGDLAVLAEQ</sequence>
<accession>A0AAD9FRM1</accession>
<dbReference type="GO" id="GO:0046872">
    <property type="term" value="F:metal ion binding"/>
    <property type="evidence" value="ECO:0007669"/>
    <property type="project" value="UniProtKB-KW"/>
</dbReference>
<dbReference type="InterPro" id="IPR006357">
    <property type="entry name" value="HAD-SF_hydro_IIA"/>
</dbReference>
<dbReference type="GO" id="GO:0004035">
    <property type="term" value="F:alkaline phosphatase activity"/>
    <property type="evidence" value="ECO:0007669"/>
    <property type="project" value="TreeGrafter"/>
</dbReference>
<gene>
    <name evidence="9" type="ORF">DB88DRAFT_437124</name>
</gene>
<feature type="binding site" evidence="8">
    <location>
        <position position="25"/>
    </location>
    <ligand>
        <name>Mg(2+)</name>
        <dbReference type="ChEBI" id="CHEBI:18420"/>
    </ligand>
</feature>
<dbReference type="GO" id="GO:0008967">
    <property type="term" value="F:phosphoglycolate phosphatase activity"/>
    <property type="evidence" value="ECO:0007669"/>
    <property type="project" value="TreeGrafter"/>
</dbReference>
<keyword evidence="10" id="KW-1185">Reference proteome</keyword>
<dbReference type="InterPro" id="IPR023214">
    <property type="entry name" value="HAD_sf"/>
</dbReference>
<dbReference type="Proteomes" id="UP001182556">
    <property type="component" value="Unassembled WGS sequence"/>
</dbReference>
<dbReference type="Pfam" id="PF13344">
    <property type="entry name" value="Hydrolase_6"/>
    <property type="match status" value="1"/>
</dbReference>
<dbReference type="FunFam" id="3.40.50.1000:FF:000039">
    <property type="entry name" value="Phosphoglycolate phosphatase"/>
    <property type="match status" value="1"/>
</dbReference>
<dbReference type="PANTHER" id="PTHR19288">
    <property type="entry name" value="4-NITROPHENYLPHOSPHATASE-RELATED"/>
    <property type="match status" value="1"/>
</dbReference>
<comment type="catalytic activity">
    <reaction evidence="2 5">
        <text>4-nitrophenyl phosphate + H2O = 4-nitrophenol + phosphate + H(+)</text>
        <dbReference type="Rhea" id="RHEA:21664"/>
        <dbReference type="ChEBI" id="CHEBI:15377"/>
        <dbReference type="ChEBI" id="CHEBI:15378"/>
        <dbReference type="ChEBI" id="CHEBI:43474"/>
        <dbReference type="ChEBI" id="CHEBI:57917"/>
        <dbReference type="ChEBI" id="CHEBI:61146"/>
        <dbReference type="EC" id="3.1.3.41"/>
    </reaction>
</comment>
<evidence type="ECO:0000256" key="3">
    <source>
        <dbReference type="ARBA" id="ARBA00066659"/>
    </source>
</evidence>
<evidence type="ECO:0000256" key="7">
    <source>
        <dbReference type="PIRSR" id="PIRSR000915-2"/>
    </source>
</evidence>